<dbReference type="SUPFAM" id="SSF48371">
    <property type="entry name" value="ARM repeat"/>
    <property type="match status" value="1"/>
</dbReference>
<accession>A0AAW2ZIR8</accession>
<organism evidence="9 10">
    <name type="scientific">Acrasis kona</name>
    <dbReference type="NCBI Taxonomy" id="1008807"/>
    <lineage>
        <taxon>Eukaryota</taxon>
        <taxon>Discoba</taxon>
        <taxon>Heterolobosea</taxon>
        <taxon>Tetramitia</taxon>
        <taxon>Eutetramitia</taxon>
        <taxon>Acrasidae</taxon>
        <taxon>Acrasis</taxon>
    </lineage>
</organism>
<evidence type="ECO:0000256" key="6">
    <source>
        <dbReference type="PROSITE-ProRule" id="PRU00134"/>
    </source>
</evidence>
<keyword evidence="4 7" id="KW-0802">TPR repeat</keyword>
<proteinExistence type="predicted"/>
<keyword evidence="3 6" id="KW-0863">Zinc-finger</keyword>
<reference evidence="9 10" key="1">
    <citation type="submission" date="2024-03" db="EMBL/GenBank/DDBJ databases">
        <title>The Acrasis kona genome and developmental transcriptomes reveal deep origins of eukaryotic multicellular pathways.</title>
        <authorList>
            <person name="Sheikh S."/>
            <person name="Fu C.-J."/>
            <person name="Brown M.W."/>
            <person name="Baldauf S.L."/>
        </authorList>
    </citation>
    <scope>NUCLEOTIDE SEQUENCE [LARGE SCALE GENOMIC DNA]</scope>
    <source>
        <strain evidence="9 10">ATCC MYA-3509</strain>
    </source>
</reference>
<sequence length="662" mass="75684">MSEVSKEIESLKDKANDHLKKKDYLKAISYYEQALELAPKTSEDLSHIHHILYSNRSAVYMAIHEYQKAVLDAQQCVKLNPNWQKGYLRLATSYMSIENLDEALKTIETGLKVDNEVPTLDQLQRLKKLASLHKAYKKAGSSRFLIEQAKTKFNVEKTLEAATNSSDPEAIVKLASLAGPQLMQNSSVVMKQGVFSFFAKLLQSSNELFILIVALGFLCNYTSDPYNFVMMRRMMGLKVHLQAISRLLDIYQKDCEILEELLILLVNVGDEESVAGQVVSDNNIWTRVLNVYINTNMSKKTRKLARKVIYCLSFDEKGRRALAATNDDFTNTLIQDCCTLQLGDNEDLIYLAQNSLIYAPDGRISLYLSNKDMVQYIVTLIGRGDITAIGSFSNMIHRSDIRQVRKAISERLIINVVKQLMSNNQEACNICLEILNFFFKHLIELKEQLLSAHIDTVIQPLCSHRSSTINNFVKLFLEKIKIAKKDVPVIQPMCQYCKERSKDIKKCSVCKTTFYCSGECQKNDWPDHKLVCHQIRDNQRNDGDKVSRETKDTDRTLALQFLQEKSTLIEQLFSKKKLSRDRCLLYVDMRMVPVQMDCLSLAEFDKKVKGQPFEQMCKLAVDEKMKKRGDQCYIAVVIHENIAITFTMMIKDGSSGGLYEVD</sequence>
<dbReference type="Gene3D" id="6.10.140.2220">
    <property type="match status" value="1"/>
</dbReference>
<evidence type="ECO:0000256" key="7">
    <source>
        <dbReference type="PROSITE-ProRule" id="PRU00339"/>
    </source>
</evidence>
<dbReference type="SUPFAM" id="SSF48452">
    <property type="entry name" value="TPR-like"/>
    <property type="match status" value="1"/>
</dbReference>
<dbReference type="SMART" id="SM00028">
    <property type="entry name" value="TPR"/>
    <property type="match status" value="3"/>
</dbReference>
<comment type="caution">
    <text evidence="9">The sequence shown here is derived from an EMBL/GenBank/DDBJ whole genome shotgun (WGS) entry which is preliminary data.</text>
</comment>
<dbReference type="SUPFAM" id="SSF144232">
    <property type="entry name" value="HIT/MYND zinc finger-like"/>
    <property type="match status" value="1"/>
</dbReference>
<dbReference type="GO" id="GO:0051879">
    <property type="term" value="F:Hsp90 protein binding"/>
    <property type="evidence" value="ECO:0007669"/>
    <property type="project" value="TreeGrafter"/>
</dbReference>
<dbReference type="InterPro" id="IPR019734">
    <property type="entry name" value="TPR_rpt"/>
</dbReference>
<keyword evidence="5" id="KW-0862">Zinc</keyword>
<dbReference type="PROSITE" id="PS50005">
    <property type="entry name" value="TPR"/>
    <property type="match status" value="1"/>
</dbReference>
<dbReference type="InterPro" id="IPR002893">
    <property type="entry name" value="Znf_MYND"/>
</dbReference>
<dbReference type="Gene3D" id="1.25.40.10">
    <property type="entry name" value="Tetratricopeptide repeat domain"/>
    <property type="match status" value="1"/>
</dbReference>
<dbReference type="InterPro" id="IPR011989">
    <property type="entry name" value="ARM-like"/>
</dbReference>
<evidence type="ECO:0000259" key="8">
    <source>
        <dbReference type="PROSITE" id="PS50865"/>
    </source>
</evidence>
<dbReference type="Gene3D" id="1.25.10.10">
    <property type="entry name" value="Leucine-rich Repeat Variant"/>
    <property type="match status" value="1"/>
</dbReference>
<evidence type="ECO:0000256" key="1">
    <source>
        <dbReference type="ARBA" id="ARBA00022723"/>
    </source>
</evidence>
<name>A0AAW2ZIR8_9EUKA</name>
<dbReference type="PANTHER" id="PTHR22904:SF523">
    <property type="entry name" value="STRESS-INDUCED-PHOSPHOPROTEIN 1"/>
    <property type="match status" value="1"/>
</dbReference>
<dbReference type="AlphaFoldDB" id="A0AAW2ZIR8"/>
<gene>
    <name evidence="9" type="ORF">AKO1_010603</name>
</gene>
<keyword evidence="10" id="KW-1185">Reference proteome</keyword>
<protein>
    <submittedName>
        <fullName evidence="9">Hsp70-Hsp90 organizing protein</fullName>
    </submittedName>
</protein>
<keyword evidence="2" id="KW-0677">Repeat</keyword>
<dbReference type="GO" id="GO:0008270">
    <property type="term" value="F:zinc ion binding"/>
    <property type="evidence" value="ECO:0007669"/>
    <property type="project" value="UniProtKB-KW"/>
</dbReference>
<dbReference type="EMBL" id="JAOPGA020001540">
    <property type="protein sequence ID" value="KAL0489279.1"/>
    <property type="molecule type" value="Genomic_DNA"/>
</dbReference>
<dbReference type="PANTHER" id="PTHR22904">
    <property type="entry name" value="TPR REPEAT CONTAINING PROTEIN"/>
    <property type="match status" value="1"/>
</dbReference>
<dbReference type="Pfam" id="PF07719">
    <property type="entry name" value="TPR_2"/>
    <property type="match status" value="1"/>
</dbReference>
<feature type="domain" description="MYND-type" evidence="8">
    <location>
        <begin position="494"/>
        <end position="532"/>
    </location>
</feature>
<feature type="repeat" description="TPR" evidence="7">
    <location>
        <begin position="8"/>
        <end position="41"/>
    </location>
</feature>
<dbReference type="InterPro" id="IPR011990">
    <property type="entry name" value="TPR-like_helical_dom_sf"/>
</dbReference>
<evidence type="ECO:0000313" key="10">
    <source>
        <dbReference type="Proteomes" id="UP001431209"/>
    </source>
</evidence>
<dbReference type="Proteomes" id="UP001431209">
    <property type="component" value="Unassembled WGS sequence"/>
</dbReference>
<evidence type="ECO:0000313" key="9">
    <source>
        <dbReference type="EMBL" id="KAL0489279.1"/>
    </source>
</evidence>
<dbReference type="Pfam" id="PF01753">
    <property type="entry name" value="zf-MYND"/>
    <property type="match status" value="1"/>
</dbReference>
<evidence type="ECO:0000256" key="3">
    <source>
        <dbReference type="ARBA" id="ARBA00022771"/>
    </source>
</evidence>
<dbReference type="PROSITE" id="PS50865">
    <property type="entry name" value="ZF_MYND_2"/>
    <property type="match status" value="1"/>
</dbReference>
<evidence type="ECO:0000256" key="5">
    <source>
        <dbReference type="ARBA" id="ARBA00022833"/>
    </source>
</evidence>
<evidence type="ECO:0000256" key="4">
    <source>
        <dbReference type="ARBA" id="ARBA00022803"/>
    </source>
</evidence>
<evidence type="ECO:0000256" key="2">
    <source>
        <dbReference type="ARBA" id="ARBA00022737"/>
    </source>
</evidence>
<dbReference type="InterPro" id="IPR016024">
    <property type="entry name" value="ARM-type_fold"/>
</dbReference>
<keyword evidence="1" id="KW-0479">Metal-binding</keyword>
<dbReference type="PROSITE" id="PS01360">
    <property type="entry name" value="ZF_MYND_1"/>
    <property type="match status" value="1"/>
</dbReference>
<dbReference type="InterPro" id="IPR013105">
    <property type="entry name" value="TPR_2"/>
</dbReference>